<keyword evidence="2" id="KW-0812">Transmembrane</keyword>
<dbReference type="Proteomes" id="UP000298325">
    <property type="component" value="Unassembled WGS sequence"/>
</dbReference>
<feature type="transmembrane region" description="Helical" evidence="2">
    <location>
        <begin position="111"/>
        <end position="136"/>
    </location>
</feature>
<dbReference type="AlphaFoldDB" id="A0A4Z1BPK0"/>
<dbReference type="EMBL" id="SRPF01000003">
    <property type="protein sequence ID" value="TGN39417.1"/>
    <property type="molecule type" value="Genomic_DNA"/>
</dbReference>
<feature type="transmembrane region" description="Helical" evidence="2">
    <location>
        <begin position="256"/>
        <end position="279"/>
    </location>
</feature>
<sequence length="479" mass="53812">MADGRLRRLLAFDRQVRRDQAQSPVFLHRRDRRFALDCEVRNETPTVDRWLAHLQRFGSMPDSHRTRPETEVPEPSLTRWWQLMAAFAFAGIILGTVTMAGLLYYEGGQRINLTLLLAFAGLQTLLALVTIVQSTINWQPWRRLLRRVAQTGKDSPLKPLMPTLMARAAHAGGICFGLAGVATLLVLVVIQDLAFGWSTTLDTSAEGYHQLLAVLAWPWQSLWPAASPDLALVQATRFFRTETGATGADPELWGQWWPFVVMVWLFYVVVPRLLGLALAQIQLQRRARQALDSHSGMVALEYRLETPTVDTGNEHHDAEDSPDEKTAAQLQPLPDSQVLIFWAGSNHPELPDTLTAGHLLTEAAGGQHSLSEDEQTIQRCGDLLAKQDKPAVTLVTRAWEPPIAELQDFIELASSQWPKKTRIALLPYAMDAHQINGRHQLDQWLRFSERLQDKRIWVSQPDLSSPETRAYGQQAEGSG</sequence>
<dbReference type="Pfam" id="PF11067">
    <property type="entry name" value="DUF2868"/>
    <property type="match status" value="1"/>
</dbReference>
<proteinExistence type="predicted"/>
<evidence type="ECO:0000256" key="1">
    <source>
        <dbReference type="SAM" id="MobiDB-lite"/>
    </source>
</evidence>
<keyword evidence="2" id="KW-0472">Membrane</keyword>
<reference evidence="3 4" key="1">
    <citation type="submission" date="2019-04" db="EMBL/GenBank/DDBJ databases">
        <authorList>
            <person name="Park S."/>
            <person name="Yoon J.-H."/>
        </authorList>
    </citation>
    <scope>NUCLEOTIDE SEQUENCE [LARGE SCALE GENOMIC DNA]</scope>
    <source>
        <strain evidence="3 4">HJM-18</strain>
    </source>
</reference>
<feature type="compositionally biased region" description="Basic and acidic residues" evidence="1">
    <location>
        <begin position="312"/>
        <end position="326"/>
    </location>
</feature>
<dbReference type="InterPro" id="IPR021296">
    <property type="entry name" value="DUF2868"/>
</dbReference>
<evidence type="ECO:0000313" key="4">
    <source>
        <dbReference type="Proteomes" id="UP000298325"/>
    </source>
</evidence>
<dbReference type="RefSeq" id="WP_135803726.1">
    <property type="nucleotide sequence ID" value="NZ_SRPF01000003.1"/>
</dbReference>
<accession>A0A4Z1BPK0</accession>
<comment type="caution">
    <text evidence="3">The sequence shown here is derived from an EMBL/GenBank/DDBJ whole genome shotgun (WGS) entry which is preliminary data.</text>
</comment>
<protein>
    <submittedName>
        <fullName evidence="3">DUF2868 domain-containing protein</fullName>
    </submittedName>
</protein>
<dbReference type="OrthoDB" id="7056210at2"/>
<organism evidence="3 4">
    <name type="scientific">Marinobacter confluentis</name>
    <dbReference type="NCBI Taxonomy" id="1697557"/>
    <lineage>
        <taxon>Bacteria</taxon>
        <taxon>Pseudomonadati</taxon>
        <taxon>Pseudomonadota</taxon>
        <taxon>Gammaproteobacteria</taxon>
        <taxon>Pseudomonadales</taxon>
        <taxon>Marinobacteraceae</taxon>
        <taxon>Marinobacter</taxon>
    </lineage>
</organism>
<evidence type="ECO:0000256" key="2">
    <source>
        <dbReference type="SAM" id="Phobius"/>
    </source>
</evidence>
<feature type="region of interest" description="Disordered" evidence="1">
    <location>
        <begin position="308"/>
        <end position="328"/>
    </location>
</feature>
<gene>
    <name evidence="3" type="ORF">E5Q11_12365</name>
</gene>
<evidence type="ECO:0000313" key="3">
    <source>
        <dbReference type="EMBL" id="TGN39417.1"/>
    </source>
</evidence>
<feature type="region of interest" description="Disordered" evidence="1">
    <location>
        <begin position="458"/>
        <end position="479"/>
    </location>
</feature>
<keyword evidence="4" id="KW-1185">Reference proteome</keyword>
<keyword evidence="2" id="KW-1133">Transmembrane helix</keyword>
<name>A0A4Z1BPK0_9GAMM</name>
<feature type="transmembrane region" description="Helical" evidence="2">
    <location>
        <begin position="83"/>
        <end position="105"/>
    </location>
</feature>
<feature type="transmembrane region" description="Helical" evidence="2">
    <location>
        <begin position="168"/>
        <end position="190"/>
    </location>
</feature>